<name>A0A246F3F5_PSENT</name>
<dbReference type="Pfam" id="PF07963">
    <property type="entry name" value="N_methyl"/>
    <property type="match status" value="1"/>
</dbReference>
<reference evidence="2 3" key="1">
    <citation type="submission" date="2017-06" db="EMBL/GenBank/DDBJ databases">
        <title>Draft genome of Pseudomonas nitroreducens DF05.</title>
        <authorList>
            <person name="Iyer R."/>
        </authorList>
    </citation>
    <scope>NUCLEOTIDE SEQUENCE [LARGE SCALE GENOMIC DNA]</scope>
    <source>
        <strain evidence="2 3">DF05</strain>
    </source>
</reference>
<evidence type="ECO:0000313" key="3">
    <source>
        <dbReference type="Proteomes" id="UP000198145"/>
    </source>
</evidence>
<dbReference type="Pfam" id="PF22150">
    <property type="entry name" value="Tt1218-like"/>
    <property type="match status" value="1"/>
</dbReference>
<dbReference type="RefSeq" id="WP_088421660.1">
    <property type="nucleotide sequence ID" value="NZ_NJBA01000014.1"/>
</dbReference>
<proteinExistence type="predicted"/>
<evidence type="ECO:0000313" key="2">
    <source>
        <dbReference type="EMBL" id="OWP47552.1"/>
    </source>
</evidence>
<dbReference type="InterPro" id="IPR054402">
    <property type="entry name" value="Tt1218-like_dom"/>
</dbReference>
<sequence length="166" mass="17454">MNKVRGFSMIEVLIALVLVCIGVLGMVALQGRAVTYTQDSVQRNTAAALANDLVEMMRANPAGLPASSGFYKAADSAFPDAPSSGCGTTTNVASEQLACWAQKAGKLLPGASGLLTSDFYICRSLNANSCGNGSAVEIQLAWTVKPGECMDNSTATKCYYRLRTEI</sequence>
<dbReference type="InterPro" id="IPR012902">
    <property type="entry name" value="N_methyl_site"/>
</dbReference>
<organism evidence="2 3">
    <name type="scientific">Pseudomonas nitroreducens</name>
    <dbReference type="NCBI Taxonomy" id="46680"/>
    <lineage>
        <taxon>Bacteria</taxon>
        <taxon>Pseudomonadati</taxon>
        <taxon>Pseudomonadota</taxon>
        <taxon>Gammaproteobacteria</taxon>
        <taxon>Pseudomonadales</taxon>
        <taxon>Pseudomonadaceae</taxon>
        <taxon>Pseudomonas</taxon>
    </lineage>
</organism>
<gene>
    <name evidence="2" type="primary">pilV</name>
    <name evidence="2" type="ORF">CEG18_28010</name>
</gene>
<dbReference type="Proteomes" id="UP000198145">
    <property type="component" value="Unassembled WGS sequence"/>
</dbReference>
<feature type="domain" description="Type IV pilin Tt1218-like" evidence="1">
    <location>
        <begin position="28"/>
        <end position="98"/>
    </location>
</feature>
<accession>A0A246F3F5</accession>
<dbReference type="AlphaFoldDB" id="A0A246F3F5"/>
<dbReference type="EMBL" id="NJBA01000014">
    <property type="protein sequence ID" value="OWP47552.1"/>
    <property type="molecule type" value="Genomic_DNA"/>
</dbReference>
<comment type="caution">
    <text evidence="2">The sequence shown here is derived from an EMBL/GenBank/DDBJ whole genome shotgun (WGS) entry which is preliminary data.</text>
</comment>
<dbReference type="NCBIfam" id="TIGR02523">
    <property type="entry name" value="type_IV_pilV"/>
    <property type="match status" value="1"/>
</dbReference>
<protein>
    <submittedName>
        <fullName evidence="2">Type IV pilus modification protein PilV</fullName>
    </submittedName>
</protein>
<dbReference type="NCBIfam" id="TIGR02532">
    <property type="entry name" value="IV_pilin_GFxxxE"/>
    <property type="match status" value="1"/>
</dbReference>
<dbReference type="InterPro" id="IPR013362">
    <property type="entry name" value="Pilus_4_PilV"/>
</dbReference>
<evidence type="ECO:0000259" key="1">
    <source>
        <dbReference type="Pfam" id="PF22150"/>
    </source>
</evidence>